<evidence type="ECO:0000313" key="1">
    <source>
        <dbReference type="EMBL" id="JAH43504.1"/>
    </source>
</evidence>
<sequence length="25" mass="2773">MQEAVYHVAHVTGTDNAVTLWCQQA</sequence>
<reference evidence="1" key="1">
    <citation type="submission" date="2014-11" db="EMBL/GenBank/DDBJ databases">
        <authorList>
            <person name="Amaro Gonzalez C."/>
        </authorList>
    </citation>
    <scope>NUCLEOTIDE SEQUENCE</scope>
</reference>
<name>A0A0E9SQ67_ANGAN</name>
<organism evidence="1">
    <name type="scientific">Anguilla anguilla</name>
    <name type="common">European freshwater eel</name>
    <name type="synonym">Muraena anguilla</name>
    <dbReference type="NCBI Taxonomy" id="7936"/>
    <lineage>
        <taxon>Eukaryota</taxon>
        <taxon>Metazoa</taxon>
        <taxon>Chordata</taxon>
        <taxon>Craniata</taxon>
        <taxon>Vertebrata</taxon>
        <taxon>Euteleostomi</taxon>
        <taxon>Actinopterygii</taxon>
        <taxon>Neopterygii</taxon>
        <taxon>Teleostei</taxon>
        <taxon>Anguilliformes</taxon>
        <taxon>Anguillidae</taxon>
        <taxon>Anguilla</taxon>
    </lineage>
</organism>
<proteinExistence type="predicted"/>
<accession>A0A0E9SQ67</accession>
<protein>
    <submittedName>
        <fullName evidence="1">Uncharacterized protein</fullName>
    </submittedName>
</protein>
<dbReference type="EMBL" id="GBXM01065073">
    <property type="protein sequence ID" value="JAH43504.1"/>
    <property type="molecule type" value="Transcribed_RNA"/>
</dbReference>
<reference evidence="1" key="2">
    <citation type="journal article" date="2015" name="Fish Shellfish Immunol.">
        <title>Early steps in the European eel (Anguilla anguilla)-Vibrio vulnificus interaction in the gills: Role of the RtxA13 toxin.</title>
        <authorList>
            <person name="Callol A."/>
            <person name="Pajuelo D."/>
            <person name="Ebbesson L."/>
            <person name="Teles M."/>
            <person name="MacKenzie S."/>
            <person name="Amaro C."/>
        </authorList>
    </citation>
    <scope>NUCLEOTIDE SEQUENCE</scope>
</reference>
<dbReference type="AlphaFoldDB" id="A0A0E9SQ67"/>